<organism evidence="1 2">
    <name type="scientific">Pocillopora meandrina</name>
    <dbReference type="NCBI Taxonomy" id="46732"/>
    <lineage>
        <taxon>Eukaryota</taxon>
        <taxon>Metazoa</taxon>
        <taxon>Cnidaria</taxon>
        <taxon>Anthozoa</taxon>
        <taxon>Hexacorallia</taxon>
        <taxon>Scleractinia</taxon>
        <taxon>Astrocoeniina</taxon>
        <taxon>Pocilloporidae</taxon>
        <taxon>Pocillopora</taxon>
    </lineage>
</organism>
<feature type="non-terminal residue" evidence="1">
    <location>
        <position position="150"/>
    </location>
</feature>
<sequence length="150" mass="17578">MSSKRGKQKETVEEDFEAFVRHQLNSISDDLKEMKGTQNQQAKLRDIIENDLQLQSNIKNAHRIGPFKNDGTPKPILAKFLYRLERFKVIKKKRDLRDGVSDQDFIMASFISTVSYIRLEMFEQYTHLFMCYTLRNENRTFSTSGGVALY</sequence>
<evidence type="ECO:0000313" key="2">
    <source>
        <dbReference type="Proteomes" id="UP001159428"/>
    </source>
</evidence>
<accession>A0AAU9XJ47</accession>
<dbReference type="Proteomes" id="UP001159428">
    <property type="component" value="Unassembled WGS sequence"/>
</dbReference>
<keyword evidence="2" id="KW-1185">Reference proteome</keyword>
<name>A0AAU9XJ47_9CNID</name>
<gene>
    <name evidence="1" type="ORF">PMEA_00023741</name>
</gene>
<dbReference type="EMBL" id="CALNXJ010000044">
    <property type="protein sequence ID" value="CAH3148153.1"/>
    <property type="molecule type" value="Genomic_DNA"/>
</dbReference>
<comment type="caution">
    <text evidence="1">The sequence shown here is derived from an EMBL/GenBank/DDBJ whole genome shotgun (WGS) entry which is preliminary data.</text>
</comment>
<dbReference type="AlphaFoldDB" id="A0AAU9XJ47"/>
<dbReference type="Gene3D" id="3.30.70.1820">
    <property type="entry name" value="L1 transposable element, RRM domain"/>
    <property type="match status" value="1"/>
</dbReference>
<protein>
    <submittedName>
        <fullName evidence="1">Uncharacterized protein</fullName>
    </submittedName>
</protein>
<proteinExistence type="predicted"/>
<reference evidence="1 2" key="1">
    <citation type="submission" date="2022-05" db="EMBL/GenBank/DDBJ databases">
        <authorList>
            <consortium name="Genoscope - CEA"/>
            <person name="William W."/>
        </authorList>
    </citation>
    <scope>NUCLEOTIDE SEQUENCE [LARGE SCALE GENOMIC DNA]</scope>
</reference>
<evidence type="ECO:0000313" key="1">
    <source>
        <dbReference type="EMBL" id="CAH3148153.1"/>
    </source>
</evidence>